<accession>A0A2N1NJE7</accession>
<evidence type="ECO:0000313" key="1">
    <source>
        <dbReference type="EMBL" id="PKK74055.1"/>
    </source>
</evidence>
<dbReference type="EMBL" id="LLXL01000328">
    <property type="protein sequence ID" value="PKK74055.1"/>
    <property type="molecule type" value="Genomic_DNA"/>
</dbReference>
<reference evidence="1 2" key="2">
    <citation type="submission" date="2017-10" db="EMBL/GenBank/DDBJ databases">
        <title>Extensive intraspecific genome diversity in a model arbuscular mycorrhizal fungus.</title>
        <authorList>
            <person name="Chen E.C.H."/>
            <person name="Morin E."/>
            <person name="Baudet D."/>
            <person name="Noel J."/>
            <person name="Ndikumana S."/>
            <person name="Charron P."/>
            <person name="St-Onge C."/>
            <person name="Giorgi J."/>
            <person name="Grigoriev I.V."/>
            <person name="Roux C."/>
            <person name="Martin F.M."/>
            <person name="Corradi N."/>
        </authorList>
    </citation>
    <scope>NUCLEOTIDE SEQUENCE [LARGE SCALE GENOMIC DNA]</scope>
    <source>
        <strain evidence="1 2">C2</strain>
    </source>
</reference>
<dbReference type="VEuPathDB" id="FungiDB:FUN_001911"/>
<comment type="caution">
    <text evidence="1">The sequence shown here is derived from an EMBL/GenBank/DDBJ whole genome shotgun (WGS) entry which is preliminary data.</text>
</comment>
<reference evidence="1 2" key="1">
    <citation type="submission" date="2016-04" db="EMBL/GenBank/DDBJ databases">
        <title>Genome analyses suggest a sexual origin of heterokaryosis in a supposedly ancient asexual fungus.</title>
        <authorList>
            <person name="Ropars J."/>
            <person name="Sedzielewska K."/>
            <person name="Noel J."/>
            <person name="Charron P."/>
            <person name="Farinelli L."/>
            <person name="Marton T."/>
            <person name="Kruger M."/>
            <person name="Pelin A."/>
            <person name="Brachmann A."/>
            <person name="Corradi N."/>
        </authorList>
    </citation>
    <scope>NUCLEOTIDE SEQUENCE [LARGE SCALE GENOMIC DNA]</scope>
    <source>
        <strain evidence="1 2">C2</strain>
    </source>
</reference>
<name>A0A2N1NJE7_9GLOM</name>
<dbReference type="VEuPathDB" id="FungiDB:RhiirFUN_001949"/>
<evidence type="ECO:0000313" key="2">
    <source>
        <dbReference type="Proteomes" id="UP000233469"/>
    </source>
</evidence>
<dbReference type="AlphaFoldDB" id="A0A2N1NJE7"/>
<gene>
    <name evidence="1" type="ORF">RhiirC2_311478</name>
</gene>
<protein>
    <submittedName>
        <fullName evidence="1">Uncharacterized protein</fullName>
    </submittedName>
</protein>
<organism evidence="1 2">
    <name type="scientific">Rhizophagus irregularis</name>
    <dbReference type="NCBI Taxonomy" id="588596"/>
    <lineage>
        <taxon>Eukaryota</taxon>
        <taxon>Fungi</taxon>
        <taxon>Fungi incertae sedis</taxon>
        <taxon>Mucoromycota</taxon>
        <taxon>Glomeromycotina</taxon>
        <taxon>Glomeromycetes</taxon>
        <taxon>Glomerales</taxon>
        <taxon>Glomeraceae</taxon>
        <taxon>Rhizophagus</taxon>
    </lineage>
</organism>
<dbReference type="Proteomes" id="UP000233469">
    <property type="component" value="Unassembled WGS sequence"/>
</dbReference>
<proteinExistence type="predicted"/>
<sequence length="111" mass="13044">MTKISDYFLNTPANDYKFLGYYNYRRQQPDFTFSFEKEACNLSVELEKLIKGNYSREIKTAANRLLNNHKVSSYLIRMPMISCPGYNVCHYVMSIRITVDDIVMSRCFGIK</sequence>